<dbReference type="AlphaFoldDB" id="A0A4R4ZVU8"/>
<dbReference type="Proteomes" id="UP000295124">
    <property type="component" value="Unassembled WGS sequence"/>
</dbReference>
<organism evidence="1 2">
    <name type="scientific">Kribbella antibiotica</name>
    <dbReference type="NCBI Taxonomy" id="190195"/>
    <lineage>
        <taxon>Bacteria</taxon>
        <taxon>Bacillati</taxon>
        <taxon>Actinomycetota</taxon>
        <taxon>Actinomycetes</taxon>
        <taxon>Propionibacteriales</taxon>
        <taxon>Kribbellaceae</taxon>
        <taxon>Kribbella</taxon>
    </lineage>
</organism>
<dbReference type="OrthoDB" id="9800082at2"/>
<dbReference type="Pfam" id="PF05962">
    <property type="entry name" value="HutD"/>
    <property type="match status" value="1"/>
</dbReference>
<dbReference type="RefSeq" id="WP_132166523.1">
    <property type="nucleotide sequence ID" value="NZ_SMKX01000016.1"/>
</dbReference>
<dbReference type="InterPro" id="IPR010282">
    <property type="entry name" value="Uncharacterised_HutD/Ves"/>
</dbReference>
<dbReference type="SUPFAM" id="SSF51182">
    <property type="entry name" value="RmlC-like cupins"/>
    <property type="match status" value="1"/>
</dbReference>
<keyword evidence="2" id="KW-1185">Reference proteome</keyword>
<evidence type="ECO:0000313" key="2">
    <source>
        <dbReference type="Proteomes" id="UP000295124"/>
    </source>
</evidence>
<dbReference type="PANTHER" id="PTHR37943:SF1">
    <property type="entry name" value="PROTEIN VES"/>
    <property type="match status" value="1"/>
</dbReference>
<dbReference type="InterPro" id="IPR011051">
    <property type="entry name" value="RmlC_Cupin_sf"/>
</dbReference>
<proteinExistence type="predicted"/>
<dbReference type="InterPro" id="IPR014710">
    <property type="entry name" value="RmlC-like_jellyroll"/>
</dbReference>
<evidence type="ECO:0000313" key="1">
    <source>
        <dbReference type="EMBL" id="TDD61272.1"/>
    </source>
</evidence>
<protein>
    <submittedName>
        <fullName evidence="1">HutD family protein</fullName>
    </submittedName>
</protein>
<dbReference type="PANTHER" id="PTHR37943">
    <property type="entry name" value="PROTEIN VES"/>
    <property type="match status" value="1"/>
</dbReference>
<sequence>MGLLVLRSADHRRVPWKNGLGVTYEVAQSEGVWRLSFAEVDRPGPFSTFPGVDRIITLAVGAQLALTVDGVVQVLRPFEPFAFAGEAEVAADPSAATVNFNVMTQRGRAAAEVICLQITGVAGVRDADFLAVLAGAVEVDGVELGRLDVVQGWSGVARLTGDAVVAVVRITE</sequence>
<reference evidence="1 2" key="1">
    <citation type="submission" date="2019-03" db="EMBL/GenBank/DDBJ databases">
        <title>Draft genome sequences of novel Actinobacteria.</title>
        <authorList>
            <person name="Sahin N."/>
            <person name="Ay H."/>
            <person name="Saygin H."/>
        </authorList>
    </citation>
    <scope>NUCLEOTIDE SEQUENCE [LARGE SCALE GENOMIC DNA]</scope>
    <source>
        <strain evidence="1 2">JCM 13523</strain>
    </source>
</reference>
<name>A0A4R4ZVU8_9ACTN</name>
<comment type="caution">
    <text evidence="1">The sequence shown here is derived from an EMBL/GenBank/DDBJ whole genome shotgun (WGS) entry which is preliminary data.</text>
</comment>
<accession>A0A4R4ZVU8</accession>
<dbReference type="Gene3D" id="2.60.120.10">
    <property type="entry name" value="Jelly Rolls"/>
    <property type="match status" value="1"/>
</dbReference>
<gene>
    <name evidence="1" type="ORF">E1263_07905</name>
</gene>
<dbReference type="EMBL" id="SMKX01000016">
    <property type="protein sequence ID" value="TDD61272.1"/>
    <property type="molecule type" value="Genomic_DNA"/>
</dbReference>